<sequence>MPEEPDDATATAGAIDDDPLPASTAPRFGGADRRAVFTGGVWSAASNLLPMVSTLALSVVISRVLGADVLGEQSLVAYVASLLVSVLIYSFTVASIQLIASAGGAKDTARLAHLARWSMTAHLVGGGVAVVVLVVGGLSRDSFGSIWFLAAATALVDAVGWGYASRHVARHGWSGTSARRLVSQALTPLLGIAAVLLGAGVQGVFAAQLLVSVGLLVALRRLERGDPLPAPAGLAAPPVGPVVRLWSLFALSAVVTQVVDRRLELVFLDLYRTPVEVAQYSVAFNIVGIALVVGTALIAAAVPAVAAAHGAGEHDRVVSGLSRAARVVVAVSVLMCAAVVAVGPSVVLAFWGQEFAEASAIVRVLAVALLITPTGALCNAYWIGTGRLRPVLVAGGTGAVIDITLAAVLIPSLGTGGALVATLSGQGTAALLIIAHTVRTGLRLRVRAAPVARVAAVAVVAAGLATAVELPFGAWPALLLGGAVFVLVTAVGLRLVGLVVEDDREWLAGTLPAPAARALTLLSPRRGG</sequence>
<evidence type="ECO:0000256" key="4">
    <source>
        <dbReference type="ARBA" id="ARBA00022989"/>
    </source>
</evidence>
<feature type="transmembrane region" description="Helical" evidence="7">
    <location>
        <begin position="391"/>
        <end position="410"/>
    </location>
</feature>
<feature type="region of interest" description="Disordered" evidence="6">
    <location>
        <begin position="1"/>
        <end position="22"/>
    </location>
</feature>
<dbReference type="RefSeq" id="WP_339574685.1">
    <property type="nucleotide sequence ID" value="NZ_JBBIAA010000007.1"/>
</dbReference>
<dbReference type="InterPro" id="IPR050833">
    <property type="entry name" value="Poly_Biosynth_Transport"/>
</dbReference>
<evidence type="ECO:0000256" key="3">
    <source>
        <dbReference type="ARBA" id="ARBA00022692"/>
    </source>
</evidence>
<feature type="transmembrane region" description="Helical" evidence="7">
    <location>
        <begin position="279"/>
        <end position="306"/>
    </location>
</feature>
<evidence type="ECO:0000313" key="8">
    <source>
        <dbReference type="EMBL" id="MEJ5945300.1"/>
    </source>
</evidence>
<evidence type="ECO:0000256" key="1">
    <source>
        <dbReference type="ARBA" id="ARBA00004651"/>
    </source>
</evidence>
<keyword evidence="5 7" id="KW-0472">Membrane</keyword>
<evidence type="ECO:0000313" key="9">
    <source>
        <dbReference type="Proteomes" id="UP001387100"/>
    </source>
</evidence>
<dbReference type="EMBL" id="JBBIAA010000007">
    <property type="protein sequence ID" value="MEJ5945300.1"/>
    <property type="molecule type" value="Genomic_DNA"/>
</dbReference>
<organism evidence="8 9">
    <name type="scientific">Pseudokineococcus basanitobsidens</name>
    <dbReference type="NCBI Taxonomy" id="1926649"/>
    <lineage>
        <taxon>Bacteria</taxon>
        <taxon>Bacillati</taxon>
        <taxon>Actinomycetota</taxon>
        <taxon>Actinomycetes</taxon>
        <taxon>Kineosporiales</taxon>
        <taxon>Kineosporiaceae</taxon>
        <taxon>Pseudokineococcus</taxon>
    </lineage>
</organism>
<keyword evidence="4 7" id="KW-1133">Transmembrane helix</keyword>
<feature type="transmembrane region" description="Helical" evidence="7">
    <location>
        <begin position="75"/>
        <end position="99"/>
    </location>
</feature>
<reference evidence="8 9" key="1">
    <citation type="journal article" date="2017" name="Int. J. Syst. Evol. Microbiol.">
        <title>Pseudokineococcus basanitobsidens sp. nov., isolated from volcanic rock.</title>
        <authorList>
            <person name="Lee D.W."/>
            <person name="Park M.Y."/>
            <person name="Kim J.J."/>
            <person name="Kim B.S."/>
        </authorList>
    </citation>
    <scope>NUCLEOTIDE SEQUENCE [LARGE SCALE GENOMIC DNA]</scope>
    <source>
        <strain evidence="8 9">DSM 103726</strain>
    </source>
</reference>
<dbReference type="PANTHER" id="PTHR30250">
    <property type="entry name" value="PST FAMILY PREDICTED COLANIC ACID TRANSPORTER"/>
    <property type="match status" value="1"/>
</dbReference>
<proteinExistence type="predicted"/>
<evidence type="ECO:0000256" key="5">
    <source>
        <dbReference type="ARBA" id="ARBA00023136"/>
    </source>
</evidence>
<comment type="caution">
    <text evidence="8">The sequence shown here is derived from an EMBL/GenBank/DDBJ whole genome shotgun (WGS) entry which is preliminary data.</text>
</comment>
<evidence type="ECO:0000256" key="2">
    <source>
        <dbReference type="ARBA" id="ARBA00022475"/>
    </source>
</evidence>
<keyword evidence="9" id="KW-1185">Reference proteome</keyword>
<keyword evidence="3 7" id="KW-0812">Transmembrane</keyword>
<dbReference type="Pfam" id="PF01554">
    <property type="entry name" value="MatE"/>
    <property type="match status" value="1"/>
</dbReference>
<accession>A0ABU8RJR7</accession>
<feature type="transmembrane region" description="Helical" evidence="7">
    <location>
        <begin position="146"/>
        <end position="164"/>
    </location>
</feature>
<dbReference type="Proteomes" id="UP001387100">
    <property type="component" value="Unassembled WGS sequence"/>
</dbReference>
<dbReference type="InterPro" id="IPR002528">
    <property type="entry name" value="MATE_fam"/>
</dbReference>
<evidence type="ECO:0000256" key="7">
    <source>
        <dbReference type="SAM" id="Phobius"/>
    </source>
</evidence>
<feature type="transmembrane region" description="Helical" evidence="7">
    <location>
        <begin position="364"/>
        <end position="384"/>
    </location>
</feature>
<feature type="transmembrane region" description="Helical" evidence="7">
    <location>
        <begin position="119"/>
        <end position="139"/>
    </location>
</feature>
<keyword evidence="2" id="KW-1003">Cell membrane</keyword>
<protein>
    <submittedName>
        <fullName evidence="8">Lipopolysaccharide biosynthesis protein</fullName>
    </submittedName>
</protein>
<feature type="transmembrane region" description="Helical" evidence="7">
    <location>
        <begin position="189"/>
        <end position="219"/>
    </location>
</feature>
<evidence type="ECO:0000256" key="6">
    <source>
        <dbReference type="SAM" id="MobiDB-lite"/>
    </source>
</evidence>
<feature type="transmembrane region" description="Helical" evidence="7">
    <location>
        <begin position="450"/>
        <end position="468"/>
    </location>
</feature>
<name>A0ABU8RJR7_9ACTN</name>
<feature type="transmembrane region" description="Helical" evidence="7">
    <location>
        <begin position="474"/>
        <end position="496"/>
    </location>
</feature>
<feature type="transmembrane region" description="Helical" evidence="7">
    <location>
        <begin position="416"/>
        <end position="438"/>
    </location>
</feature>
<gene>
    <name evidence="8" type="ORF">WDZ17_08340</name>
</gene>
<feature type="transmembrane region" description="Helical" evidence="7">
    <location>
        <begin position="48"/>
        <end position="66"/>
    </location>
</feature>
<feature type="transmembrane region" description="Helical" evidence="7">
    <location>
        <begin position="327"/>
        <end position="352"/>
    </location>
</feature>
<comment type="subcellular location">
    <subcellularLocation>
        <location evidence="1">Cell membrane</location>
        <topology evidence="1">Multi-pass membrane protein</topology>
    </subcellularLocation>
</comment>
<dbReference type="PANTHER" id="PTHR30250:SF11">
    <property type="entry name" value="O-ANTIGEN TRANSPORTER-RELATED"/>
    <property type="match status" value="1"/>
</dbReference>